<gene>
    <name evidence="3" type="primary">LOC106811915</name>
</gene>
<feature type="compositionally biased region" description="Basic and acidic residues" evidence="1">
    <location>
        <begin position="247"/>
        <end position="276"/>
    </location>
</feature>
<feature type="compositionally biased region" description="Basic and acidic residues" evidence="1">
    <location>
        <begin position="332"/>
        <end position="351"/>
    </location>
</feature>
<evidence type="ECO:0000256" key="1">
    <source>
        <dbReference type="SAM" id="MobiDB-lite"/>
    </source>
</evidence>
<protein>
    <submittedName>
        <fullName evidence="3">Uncharacterized protein LOC106811915</fullName>
    </submittedName>
</protein>
<feature type="compositionally biased region" description="Basic and acidic residues" evidence="1">
    <location>
        <begin position="76"/>
        <end position="93"/>
    </location>
</feature>
<sequence length="375" mass="40079">MGDGNTDTVTETHTISSEQRVEPATQHNETTGFSHRAAAANVKLGSRDGEDATEDEEAAAGHPGASVRGDGGGGTSEKEKETAVLPAERDATVRRPGGASDDTDDAKLERNDENLAESSTEDVGAADSRRGGDVVENNRTAPGLVDGKGLAGGANSADKKTADDKKPPQGGDAHKRHSDDSDGNNKKIADGTLKVERNHERSNETIGANEQTSYSESDNSHKTTKTDKNIADSTDGAREPEVNSEAKQSKNKDLSEIRSSNEADVTKGDGISKPEKIANAFSDKPTDKTHQHADASENHREIADDKNKDESISDDNNANDDKRTGKNAQQPHMKEEMYSHLPSSRESDSSLHADTLVSESRTLGLEELIQNYDDP</sequence>
<evidence type="ECO:0000313" key="3">
    <source>
        <dbReference type="RefSeq" id="XP_014671141.1"/>
    </source>
</evidence>
<feature type="compositionally biased region" description="Polar residues" evidence="1">
    <location>
        <begin position="1"/>
        <end position="18"/>
    </location>
</feature>
<organism evidence="2 3">
    <name type="scientific">Priapulus caudatus</name>
    <name type="common">Priapulid worm</name>
    <dbReference type="NCBI Taxonomy" id="37621"/>
    <lineage>
        <taxon>Eukaryota</taxon>
        <taxon>Metazoa</taxon>
        <taxon>Ecdysozoa</taxon>
        <taxon>Scalidophora</taxon>
        <taxon>Priapulida</taxon>
        <taxon>Priapulimorpha</taxon>
        <taxon>Priapulimorphida</taxon>
        <taxon>Priapulidae</taxon>
        <taxon>Priapulus</taxon>
    </lineage>
</organism>
<accession>A0ABM1EG20</accession>
<feature type="compositionally biased region" description="Basic and acidic residues" evidence="1">
    <location>
        <begin position="157"/>
        <end position="167"/>
    </location>
</feature>
<feature type="compositionally biased region" description="Basic and acidic residues" evidence="1">
    <location>
        <begin position="218"/>
        <end position="241"/>
    </location>
</feature>
<name>A0ABM1EG20_PRICU</name>
<feature type="compositionally biased region" description="Basic and acidic residues" evidence="1">
    <location>
        <begin position="284"/>
        <end position="311"/>
    </location>
</feature>
<proteinExistence type="predicted"/>
<evidence type="ECO:0000313" key="2">
    <source>
        <dbReference type="Proteomes" id="UP000695022"/>
    </source>
</evidence>
<feature type="region of interest" description="Disordered" evidence="1">
    <location>
        <begin position="1"/>
        <end position="375"/>
    </location>
</feature>
<dbReference type="GeneID" id="106811915"/>
<keyword evidence="2" id="KW-1185">Reference proteome</keyword>
<feature type="compositionally biased region" description="Polar residues" evidence="1">
    <location>
        <begin position="204"/>
        <end position="217"/>
    </location>
</feature>
<dbReference type="RefSeq" id="XP_014671141.1">
    <property type="nucleotide sequence ID" value="XM_014815655.1"/>
</dbReference>
<reference evidence="3" key="1">
    <citation type="submission" date="2025-08" db="UniProtKB">
        <authorList>
            <consortium name="RefSeq"/>
        </authorList>
    </citation>
    <scope>IDENTIFICATION</scope>
</reference>
<dbReference type="Proteomes" id="UP000695022">
    <property type="component" value="Unplaced"/>
</dbReference>
<feature type="compositionally biased region" description="Basic and acidic residues" evidence="1">
    <location>
        <begin position="177"/>
        <end position="203"/>
    </location>
</feature>